<evidence type="ECO:0000313" key="2">
    <source>
        <dbReference type="EMBL" id="MCD9095435.1"/>
    </source>
</evidence>
<proteinExistence type="predicted"/>
<reference evidence="2" key="2">
    <citation type="journal article" date="2022" name="Syst. Appl. Microbiol.">
        <title>Physiological and genomic characterisation of Luteimonas fraxinea sp. nov., a bacterial species associated with trees tolerant to ash dieback.</title>
        <authorList>
            <person name="Ulrich K."/>
            <person name="Becker R."/>
            <person name="Behrendt U."/>
            <person name="Kube M."/>
            <person name="Schneck V."/>
            <person name="Ulrich A."/>
        </authorList>
    </citation>
    <scope>NUCLEOTIDE SEQUENCE</scope>
    <source>
        <strain evidence="2">A1P009</strain>
    </source>
</reference>
<organism evidence="2 3">
    <name type="scientific">Luteimonas fraxinea</name>
    <dbReference type="NCBI Taxonomy" id="2901869"/>
    <lineage>
        <taxon>Bacteria</taxon>
        <taxon>Pseudomonadati</taxon>
        <taxon>Pseudomonadota</taxon>
        <taxon>Gammaproteobacteria</taxon>
        <taxon>Lysobacterales</taxon>
        <taxon>Lysobacteraceae</taxon>
        <taxon>Luteimonas</taxon>
    </lineage>
</organism>
<keyword evidence="1" id="KW-1133">Transmembrane helix</keyword>
<evidence type="ECO:0000256" key="1">
    <source>
        <dbReference type="SAM" id="Phobius"/>
    </source>
</evidence>
<comment type="caution">
    <text evidence="2">The sequence shown here is derived from an EMBL/GenBank/DDBJ whole genome shotgun (WGS) entry which is preliminary data.</text>
</comment>
<keyword evidence="1" id="KW-0472">Membrane</keyword>
<keyword evidence="3" id="KW-1185">Reference proteome</keyword>
<keyword evidence="1" id="KW-0812">Transmembrane</keyword>
<dbReference type="EMBL" id="JAJQKU010000001">
    <property type="protein sequence ID" value="MCD9095435.1"/>
    <property type="molecule type" value="Genomic_DNA"/>
</dbReference>
<evidence type="ECO:0000313" key="3">
    <source>
        <dbReference type="Proteomes" id="UP001430360"/>
    </source>
</evidence>
<feature type="transmembrane region" description="Helical" evidence="1">
    <location>
        <begin position="83"/>
        <end position="107"/>
    </location>
</feature>
<feature type="transmembrane region" description="Helical" evidence="1">
    <location>
        <begin position="44"/>
        <end position="63"/>
    </location>
</feature>
<name>A0ABS8U960_9GAMM</name>
<dbReference type="RefSeq" id="WP_232133982.1">
    <property type="nucleotide sequence ID" value="NZ_CP089507.1"/>
</dbReference>
<feature type="transmembrane region" description="Helical" evidence="1">
    <location>
        <begin position="6"/>
        <end position="32"/>
    </location>
</feature>
<gene>
    <name evidence="2" type="ORF">LTT95_00575</name>
</gene>
<reference evidence="2" key="1">
    <citation type="submission" date="2021-12" db="EMBL/GenBank/DDBJ databases">
        <authorList>
            <person name="Ulrich A."/>
        </authorList>
    </citation>
    <scope>NUCLEOTIDE SEQUENCE</scope>
    <source>
        <strain evidence="2">A1P009</strain>
    </source>
</reference>
<accession>A0ABS8U960</accession>
<sequence>MDLRELVLMIASQLPGRLPILIALVVGLVLVTQRRTLSPASRRAGLLGFGLLLLTNVLAMLGWPLLQMYVMGAAMSATQVQMTFALLAVPLALLDAAGLVLLALAIVRGAR</sequence>
<dbReference type="Proteomes" id="UP001430360">
    <property type="component" value="Unassembled WGS sequence"/>
</dbReference>
<protein>
    <submittedName>
        <fullName evidence="2">Uncharacterized protein</fullName>
    </submittedName>
</protein>